<dbReference type="InterPro" id="IPR003793">
    <property type="entry name" value="UPF0166"/>
</dbReference>
<keyword evidence="3" id="KW-1185">Reference proteome</keyword>
<proteinExistence type="inferred from homology"/>
<dbReference type="PANTHER" id="PTHR35983:SF1">
    <property type="entry name" value="UPF0166 PROTEIN TM_0021"/>
    <property type="match status" value="1"/>
</dbReference>
<protein>
    <submittedName>
        <fullName evidence="2">Uncharacterized protein</fullName>
    </submittedName>
</protein>
<dbReference type="OrthoDB" id="5295185at2"/>
<comment type="similarity">
    <text evidence="1">Belongs to the UPF0166 family.</text>
</comment>
<dbReference type="EMBL" id="FOSH01000005">
    <property type="protein sequence ID" value="SFK14764.1"/>
    <property type="molecule type" value="Genomic_DNA"/>
</dbReference>
<dbReference type="RefSeq" id="WP_091712368.1">
    <property type="nucleotide sequence ID" value="NZ_FOSH01000005.1"/>
</dbReference>
<sequence>MSRLEVTMVRVYLAEGRDHSNRVIKLLETLDIKGFTVFRGIAGFGAEHELHKASLLDLSPELPLVIEFFDIPQKVEEIITQLESMVKPDHIVSWTAQSGK</sequence>
<evidence type="ECO:0000313" key="3">
    <source>
        <dbReference type="Proteomes" id="UP000198924"/>
    </source>
</evidence>
<dbReference type="SUPFAM" id="SSF54913">
    <property type="entry name" value="GlnB-like"/>
    <property type="match status" value="1"/>
</dbReference>
<evidence type="ECO:0000313" key="2">
    <source>
        <dbReference type="EMBL" id="SFK14764.1"/>
    </source>
</evidence>
<dbReference type="InterPro" id="IPR011322">
    <property type="entry name" value="N-reg_PII-like_a/b"/>
</dbReference>
<evidence type="ECO:0000256" key="1">
    <source>
        <dbReference type="ARBA" id="ARBA00010554"/>
    </source>
</evidence>
<dbReference type="InterPro" id="IPR015867">
    <property type="entry name" value="N-reg_PII/ATP_PRibTrfase_C"/>
</dbReference>
<gene>
    <name evidence="2" type="ORF">SAMN04488079_105219</name>
</gene>
<dbReference type="Pfam" id="PF02641">
    <property type="entry name" value="DUF190"/>
    <property type="match status" value="1"/>
</dbReference>
<accession>A0A1I3X5B4</accession>
<dbReference type="Gene3D" id="3.30.70.120">
    <property type="match status" value="1"/>
</dbReference>
<dbReference type="PANTHER" id="PTHR35983">
    <property type="entry name" value="UPF0166 PROTEIN TM_0021"/>
    <property type="match status" value="1"/>
</dbReference>
<dbReference type="STRING" id="45496.SAMN04488079_105219"/>
<organism evidence="2 3">
    <name type="scientific">Methylophaga sulfidovorans</name>
    <dbReference type="NCBI Taxonomy" id="45496"/>
    <lineage>
        <taxon>Bacteria</taxon>
        <taxon>Pseudomonadati</taxon>
        <taxon>Pseudomonadota</taxon>
        <taxon>Gammaproteobacteria</taxon>
        <taxon>Thiotrichales</taxon>
        <taxon>Piscirickettsiaceae</taxon>
        <taxon>Methylophaga</taxon>
    </lineage>
</organism>
<reference evidence="3" key="1">
    <citation type="submission" date="2016-10" db="EMBL/GenBank/DDBJ databases">
        <authorList>
            <person name="Varghese N."/>
            <person name="Submissions S."/>
        </authorList>
    </citation>
    <scope>NUCLEOTIDE SEQUENCE [LARGE SCALE GENOMIC DNA]</scope>
    <source>
        <strain evidence="3">DSM 11578</strain>
    </source>
</reference>
<dbReference type="Proteomes" id="UP000198924">
    <property type="component" value="Unassembled WGS sequence"/>
</dbReference>
<dbReference type="AlphaFoldDB" id="A0A1I3X5B4"/>
<name>A0A1I3X5B4_9GAMM</name>